<organism evidence="6 7">
    <name type="scientific">Triparma strigata</name>
    <dbReference type="NCBI Taxonomy" id="1606541"/>
    <lineage>
        <taxon>Eukaryota</taxon>
        <taxon>Sar</taxon>
        <taxon>Stramenopiles</taxon>
        <taxon>Ochrophyta</taxon>
        <taxon>Bolidophyceae</taxon>
        <taxon>Parmales</taxon>
        <taxon>Triparmaceae</taxon>
        <taxon>Triparma</taxon>
    </lineage>
</organism>
<protein>
    <recommendedName>
        <fullName evidence="5">Methyltransferase small domain-containing protein</fullName>
    </recommendedName>
</protein>
<keyword evidence="4" id="KW-0949">S-adenosyl-L-methionine</keyword>
<dbReference type="GO" id="GO:0003676">
    <property type="term" value="F:nucleic acid binding"/>
    <property type="evidence" value="ECO:0007669"/>
    <property type="project" value="InterPro"/>
</dbReference>
<keyword evidence="2" id="KW-0489">Methyltransferase</keyword>
<comment type="similarity">
    <text evidence="1">Belongs to the eukaryotic/archaeal PrmC-related family.</text>
</comment>
<evidence type="ECO:0000256" key="3">
    <source>
        <dbReference type="ARBA" id="ARBA00022679"/>
    </source>
</evidence>
<evidence type="ECO:0000313" key="6">
    <source>
        <dbReference type="EMBL" id="GMH71910.1"/>
    </source>
</evidence>
<evidence type="ECO:0000256" key="2">
    <source>
        <dbReference type="ARBA" id="ARBA00022603"/>
    </source>
</evidence>
<evidence type="ECO:0000256" key="1">
    <source>
        <dbReference type="ARBA" id="ARBA00006149"/>
    </source>
</evidence>
<evidence type="ECO:0000256" key="4">
    <source>
        <dbReference type="ARBA" id="ARBA00022691"/>
    </source>
</evidence>
<dbReference type="Proteomes" id="UP001165085">
    <property type="component" value="Unassembled WGS sequence"/>
</dbReference>
<evidence type="ECO:0000313" key="7">
    <source>
        <dbReference type="Proteomes" id="UP001165085"/>
    </source>
</evidence>
<dbReference type="PROSITE" id="PS00092">
    <property type="entry name" value="N6_MTASE"/>
    <property type="match status" value="1"/>
</dbReference>
<proteinExistence type="inferred from homology"/>
<dbReference type="EMBL" id="BRXY01000152">
    <property type="protein sequence ID" value="GMH71910.1"/>
    <property type="molecule type" value="Genomic_DNA"/>
</dbReference>
<dbReference type="InterPro" id="IPR002052">
    <property type="entry name" value="DNA_methylase_N6_adenine_CS"/>
</dbReference>
<feature type="domain" description="Methyltransferase small" evidence="5">
    <location>
        <begin position="185"/>
        <end position="273"/>
    </location>
</feature>
<dbReference type="InterPro" id="IPR029063">
    <property type="entry name" value="SAM-dependent_MTases_sf"/>
</dbReference>
<dbReference type="InterPro" id="IPR007848">
    <property type="entry name" value="Small_mtfrase_dom"/>
</dbReference>
<gene>
    <name evidence="6" type="ORF">TrST_g1490</name>
</gene>
<keyword evidence="3" id="KW-0808">Transferase</keyword>
<dbReference type="GO" id="GO:0008757">
    <property type="term" value="F:S-adenosylmethionine-dependent methyltransferase activity"/>
    <property type="evidence" value="ECO:0007669"/>
    <property type="project" value="TreeGrafter"/>
</dbReference>
<dbReference type="PANTHER" id="PTHR45875">
    <property type="entry name" value="METHYLTRANSFERASE N6AMT1"/>
    <property type="match status" value="1"/>
</dbReference>
<evidence type="ECO:0000259" key="5">
    <source>
        <dbReference type="Pfam" id="PF05175"/>
    </source>
</evidence>
<dbReference type="SUPFAM" id="SSF53335">
    <property type="entry name" value="S-adenosyl-L-methionine-dependent methyltransferases"/>
    <property type="match status" value="1"/>
</dbReference>
<name>A0A9W7AL72_9STRA</name>
<dbReference type="Pfam" id="PF05175">
    <property type="entry name" value="MTS"/>
    <property type="match status" value="1"/>
</dbReference>
<accession>A0A9W7AL72</accession>
<dbReference type="GO" id="GO:0035657">
    <property type="term" value="C:eRF1 methyltransferase complex"/>
    <property type="evidence" value="ECO:0007669"/>
    <property type="project" value="TreeGrafter"/>
</dbReference>
<keyword evidence="7" id="KW-1185">Reference proteome</keyword>
<dbReference type="OrthoDB" id="269872at2759"/>
<dbReference type="GO" id="GO:0008276">
    <property type="term" value="F:protein methyltransferase activity"/>
    <property type="evidence" value="ECO:0007669"/>
    <property type="project" value="TreeGrafter"/>
</dbReference>
<reference evidence="7" key="1">
    <citation type="journal article" date="2023" name="Commun. Biol.">
        <title>Genome analysis of Parmales, the sister group of diatoms, reveals the evolutionary specialization of diatoms from phago-mixotrophs to photoautotrophs.</title>
        <authorList>
            <person name="Ban H."/>
            <person name="Sato S."/>
            <person name="Yoshikawa S."/>
            <person name="Yamada K."/>
            <person name="Nakamura Y."/>
            <person name="Ichinomiya M."/>
            <person name="Sato N."/>
            <person name="Blanc-Mathieu R."/>
            <person name="Endo H."/>
            <person name="Kuwata A."/>
            <person name="Ogata H."/>
        </authorList>
    </citation>
    <scope>NUCLEOTIDE SEQUENCE [LARGE SCALE GENOMIC DNA]</scope>
    <source>
        <strain evidence="7">NIES 3701</strain>
    </source>
</reference>
<sequence length="444" mass="49500">MASFLPQHLPDIPLPDPTSTSSLRTIHDFFLSSFYTQEKCTQLLDSYVRPTRNWGKGWDGNSFCNHQEKHVVEWNRTPFQVLTALFLFGEELSEDICASVLSPSIFELLVSHKFLKRKYVSCYSSHQIFPVTVGSRTALILTDWPFLDESLPSQFAVMPVGYDSLELTVISEVNVSSSNAGECSSICDMCCGSGIQGIHYLLQLVSRNQNLSSVKCKFVDYNPRALSLCEFNVAFNGLSSASCSFVKSDCWSDVDASADSKFDVILCNPPFVAIPESEEERLHYYADGGVDGNNAIKEIFKEVLPRLKPLTGVMLMVTELPNVSTSTSQVRRFLASEEGKIKIAYVKEDVETIEEYSAVRNDEMGFKTDAKKYAKGINKSEDIGVIIDRALVLIRVENVNSDDDEGLFEFSSGQDEDVEYEFGADEPDAFIGDAGRSFLAEVMK</sequence>
<dbReference type="Gene3D" id="3.40.50.150">
    <property type="entry name" value="Vaccinia Virus protein VP39"/>
    <property type="match status" value="1"/>
</dbReference>
<comment type="caution">
    <text evidence="6">The sequence shown here is derived from an EMBL/GenBank/DDBJ whole genome shotgun (WGS) entry which is preliminary data.</text>
</comment>
<dbReference type="PANTHER" id="PTHR45875:SF1">
    <property type="entry name" value="METHYLTRANSFERASE N6AMT1"/>
    <property type="match status" value="1"/>
</dbReference>
<dbReference type="CDD" id="cd02440">
    <property type="entry name" value="AdoMet_MTases"/>
    <property type="match status" value="1"/>
</dbReference>
<dbReference type="AlphaFoldDB" id="A0A9W7AL72"/>
<dbReference type="GO" id="GO:0032259">
    <property type="term" value="P:methylation"/>
    <property type="evidence" value="ECO:0007669"/>
    <property type="project" value="UniProtKB-KW"/>
</dbReference>
<dbReference type="InterPro" id="IPR052190">
    <property type="entry name" value="Euk-Arch_PrmC-MTase"/>
</dbReference>